<comment type="caution">
    <text evidence="1">The sequence shown here is derived from an EMBL/GenBank/DDBJ whole genome shotgun (WGS) entry which is preliminary data.</text>
</comment>
<accession>A0A7W7W2B4</accession>
<dbReference type="AlphaFoldDB" id="A0A7W7W2B4"/>
<evidence type="ECO:0000313" key="2">
    <source>
        <dbReference type="Proteomes" id="UP000523007"/>
    </source>
</evidence>
<evidence type="ECO:0000313" key="1">
    <source>
        <dbReference type="EMBL" id="MBB4931258.1"/>
    </source>
</evidence>
<dbReference type="Proteomes" id="UP000523007">
    <property type="component" value="Unassembled WGS sequence"/>
</dbReference>
<gene>
    <name evidence="1" type="ORF">F4561_002078</name>
</gene>
<proteinExistence type="predicted"/>
<reference evidence="1 2" key="1">
    <citation type="submission" date="2020-08" db="EMBL/GenBank/DDBJ databases">
        <title>Sequencing the genomes of 1000 actinobacteria strains.</title>
        <authorList>
            <person name="Klenk H.-P."/>
        </authorList>
    </citation>
    <scope>NUCLEOTIDE SEQUENCE [LARGE SCALE GENOMIC DNA]</scope>
    <source>
        <strain evidence="1 2">DSM 102030</strain>
    </source>
</reference>
<dbReference type="RefSeq" id="WP_184577201.1">
    <property type="nucleotide sequence ID" value="NZ_JACHJT010000001.1"/>
</dbReference>
<keyword evidence="2" id="KW-1185">Reference proteome</keyword>
<dbReference type="EMBL" id="JACHJT010000001">
    <property type="protein sequence ID" value="MBB4931258.1"/>
    <property type="molecule type" value="Genomic_DNA"/>
</dbReference>
<organism evidence="1 2">
    <name type="scientific">Lipingzhangella halophila</name>
    <dbReference type="NCBI Taxonomy" id="1783352"/>
    <lineage>
        <taxon>Bacteria</taxon>
        <taxon>Bacillati</taxon>
        <taxon>Actinomycetota</taxon>
        <taxon>Actinomycetes</taxon>
        <taxon>Streptosporangiales</taxon>
        <taxon>Nocardiopsidaceae</taxon>
        <taxon>Lipingzhangella</taxon>
    </lineage>
</organism>
<protein>
    <recommendedName>
        <fullName evidence="3">Secreted protein</fullName>
    </recommendedName>
</protein>
<evidence type="ECO:0008006" key="3">
    <source>
        <dbReference type="Google" id="ProtNLM"/>
    </source>
</evidence>
<sequence>MRCNHDGGTSARPLLFLDVDGPLNPYAGPRRALYRAGYRRHRLEFDVMLRRSHGAALLALPFELVWATTWEYDANISIAPRIGLPELPFVEWPETTPEYGGVYFKTACLVDYAAGRPFAWVDDEIADADREFVAEHHRGPALLHHVDPAVGMSEEDFAALTVWGSRVGPIQ</sequence>
<name>A0A7W7W2B4_9ACTN</name>